<keyword evidence="1" id="KW-0812">Transmembrane</keyword>
<gene>
    <name evidence="2" type="ORF">BDN70DRAFT_875589</name>
</gene>
<feature type="transmembrane region" description="Helical" evidence="1">
    <location>
        <begin position="36"/>
        <end position="57"/>
    </location>
</feature>
<evidence type="ECO:0000256" key="1">
    <source>
        <dbReference type="SAM" id="Phobius"/>
    </source>
</evidence>
<keyword evidence="3" id="KW-1185">Reference proteome</keyword>
<dbReference type="PANTHER" id="PTHR28251">
    <property type="entry name" value="V-TYPE ATPASE ASSEMBLY FACTOR PKR1"/>
    <property type="match status" value="1"/>
</dbReference>
<protein>
    <submittedName>
        <fullName evidence="2">Uncharacterized protein</fullName>
    </submittedName>
</protein>
<dbReference type="OrthoDB" id="9626941at2759"/>
<reference evidence="2" key="1">
    <citation type="submission" date="2020-11" db="EMBL/GenBank/DDBJ databases">
        <authorList>
            <consortium name="DOE Joint Genome Institute"/>
            <person name="Ahrendt S."/>
            <person name="Riley R."/>
            <person name="Andreopoulos W."/>
            <person name="Labutti K."/>
            <person name="Pangilinan J."/>
            <person name="Ruiz-Duenas F.J."/>
            <person name="Barrasa J.M."/>
            <person name="Sanchez-Garcia M."/>
            <person name="Camarero S."/>
            <person name="Miyauchi S."/>
            <person name="Serrano A."/>
            <person name="Linde D."/>
            <person name="Babiker R."/>
            <person name="Drula E."/>
            <person name="Ayuso-Fernandez I."/>
            <person name="Pacheco R."/>
            <person name="Padilla G."/>
            <person name="Ferreira P."/>
            <person name="Barriuso J."/>
            <person name="Kellner H."/>
            <person name="Castanera R."/>
            <person name="Alfaro M."/>
            <person name="Ramirez L."/>
            <person name="Pisabarro A.G."/>
            <person name="Kuo A."/>
            <person name="Tritt A."/>
            <person name="Lipzen A."/>
            <person name="He G."/>
            <person name="Yan M."/>
            <person name="Ng V."/>
            <person name="Cullen D."/>
            <person name="Martin F."/>
            <person name="Rosso M.-N."/>
            <person name="Henrissat B."/>
            <person name="Hibbett D."/>
            <person name="Martinez A.T."/>
            <person name="Grigoriev I.V."/>
        </authorList>
    </citation>
    <scope>NUCLEOTIDE SEQUENCE</scope>
    <source>
        <strain evidence="2">CIRM-BRFM 674</strain>
    </source>
</reference>
<evidence type="ECO:0000313" key="2">
    <source>
        <dbReference type="EMBL" id="KAF9481966.1"/>
    </source>
</evidence>
<sequence>MSSNNSMENTSTHQESEATSFFSQILKPGSSLHPTFLVIVDCAFLLLLLVFITLIFLTNGNLHVFALIAIELGLWASVKWFVNELKKLPVVEEAYNRGEEQSKRSESETKKTI</sequence>
<comment type="caution">
    <text evidence="2">The sequence shown here is derived from an EMBL/GenBank/DDBJ whole genome shotgun (WGS) entry which is preliminary data.</text>
</comment>
<keyword evidence="1" id="KW-1133">Transmembrane helix</keyword>
<dbReference type="Pfam" id="PF08636">
    <property type="entry name" value="Pkr1"/>
    <property type="match status" value="1"/>
</dbReference>
<dbReference type="PANTHER" id="PTHR28251:SF1">
    <property type="entry name" value="V-TYPE ATPASE ASSEMBLY FACTOR PKR1"/>
    <property type="match status" value="1"/>
</dbReference>
<dbReference type="GO" id="GO:0005789">
    <property type="term" value="C:endoplasmic reticulum membrane"/>
    <property type="evidence" value="ECO:0007669"/>
    <property type="project" value="TreeGrafter"/>
</dbReference>
<dbReference type="GO" id="GO:0070072">
    <property type="term" value="P:vacuolar proton-transporting V-type ATPase complex assembly"/>
    <property type="evidence" value="ECO:0007669"/>
    <property type="project" value="InterPro"/>
</dbReference>
<organism evidence="2 3">
    <name type="scientific">Pholiota conissans</name>
    <dbReference type="NCBI Taxonomy" id="109636"/>
    <lineage>
        <taxon>Eukaryota</taxon>
        <taxon>Fungi</taxon>
        <taxon>Dikarya</taxon>
        <taxon>Basidiomycota</taxon>
        <taxon>Agaricomycotina</taxon>
        <taxon>Agaricomycetes</taxon>
        <taxon>Agaricomycetidae</taxon>
        <taxon>Agaricales</taxon>
        <taxon>Agaricineae</taxon>
        <taxon>Strophariaceae</taxon>
        <taxon>Pholiota</taxon>
    </lineage>
</organism>
<keyword evidence="1" id="KW-0472">Membrane</keyword>
<name>A0A9P5Z9M6_9AGAR</name>
<dbReference type="AlphaFoldDB" id="A0A9P5Z9M6"/>
<accession>A0A9P5Z9M6</accession>
<proteinExistence type="predicted"/>
<evidence type="ECO:0000313" key="3">
    <source>
        <dbReference type="Proteomes" id="UP000807469"/>
    </source>
</evidence>
<dbReference type="InterPro" id="IPR013945">
    <property type="entry name" value="Pkr1"/>
</dbReference>
<dbReference type="Proteomes" id="UP000807469">
    <property type="component" value="Unassembled WGS sequence"/>
</dbReference>
<dbReference type="EMBL" id="MU155171">
    <property type="protein sequence ID" value="KAF9481966.1"/>
    <property type="molecule type" value="Genomic_DNA"/>
</dbReference>